<dbReference type="Pfam" id="PF00884">
    <property type="entry name" value="Sulfatase"/>
    <property type="match status" value="1"/>
</dbReference>
<dbReference type="Gene3D" id="3.40.720.10">
    <property type="entry name" value="Alkaline Phosphatase, subunit A"/>
    <property type="match status" value="1"/>
</dbReference>
<dbReference type="GO" id="GO:0004065">
    <property type="term" value="F:arylsulfatase activity"/>
    <property type="evidence" value="ECO:0007669"/>
    <property type="project" value="TreeGrafter"/>
</dbReference>
<evidence type="ECO:0000313" key="3">
    <source>
        <dbReference type="EMBL" id="PSR21031.1"/>
    </source>
</evidence>
<evidence type="ECO:0000256" key="1">
    <source>
        <dbReference type="ARBA" id="ARBA00008779"/>
    </source>
</evidence>
<feature type="domain" description="Sulfatase N-terminal" evidence="2">
    <location>
        <begin position="2"/>
        <end position="347"/>
    </location>
</feature>
<dbReference type="EMBL" id="PXYV01000044">
    <property type="protein sequence ID" value="PSR21031.1"/>
    <property type="molecule type" value="Genomic_DNA"/>
</dbReference>
<dbReference type="SUPFAM" id="SSF53649">
    <property type="entry name" value="Alkaline phosphatase-like"/>
    <property type="match status" value="1"/>
</dbReference>
<dbReference type="PANTHER" id="PTHR42693">
    <property type="entry name" value="ARYLSULFATASE FAMILY MEMBER"/>
    <property type="match status" value="1"/>
</dbReference>
<protein>
    <recommendedName>
        <fullName evidence="2">Sulfatase N-terminal domain-containing protein</fullName>
    </recommendedName>
</protein>
<dbReference type="Proteomes" id="UP000241848">
    <property type="component" value="Unassembled WGS sequence"/>
</dbReference>
<dbReference type="InterPro" id="IPR000917">
    <property type="entry name" value="Sulfatase_N"/>
</dbReference>
<dbReference type="CDD" id="cd16148">
    <property type="entry name" value="sulfatase_like"/>
    <property type="match status" value="1"/>
</dbReference>
<name>A0A2T2WFK8_9FIRM</name>
<dbReference type="InterPro" id="IPR017850">
    <property type="entry name" value="Alkaline_phosphatase_core_sf"/>
</dbReference>
<dbReference type="InterPro" id="IPR050738">
    <property type="entry name" value="Sulfatase"/>
</dbReference>
<comment type="similarity">
    <text evidence="1">Belongs to the sulfatase family.</text>
</comment>
<dbReference type="AlphaFoldDB" id="A0A2T2WFK8"/>
<sequence>MNIIFLMNDTLRADHINAYQWPAPWTRPGHEGQPFIETPHLDKLAQQSALFDRCYVGSYPTIPNRHDIATGRFGFPTIGWEPLKPDEVVISERLESRGYVSMMIFDTPPLANDDYNFTRGFTAWDWVRGQHRDRWITDPVELTLPTSYKTKSPTGLQLYLLNATRRQYERDWMCAKTALAACDWLERNRTRDKFFLWVDMWDPHDPFEAPAYDMARYTDPTYHGEPIIYPKYGRVDYMTSDELNDVRARYAAKVQFVDRSVGRILDCVEALGMNRNTLIIHTTDHGHLFGEHGLQGKPTGPLGRLYEPTTRIPLLVRHPEGLGAGRRIEAIVQPPDVTATILAAAGISDPAIQGESLFPLMAGTSTGSRTYAFSGRFSRQVNILTAGAAAQSRGAAAFDGWVGIDATSEPITVTTDEWSLIISPIGGPRPELYHLTTDPQQQHNVYTEHSKEAEQLHGALLNFLAECGASKDRIAAYTAASTTGSSAGQAMPLSTPVYAIKIAGRPYAFLTEDEALANRVDTSPIEPMTLEALQRIDAHSMVCIGDQYYWVTDVALATRS</sequence>
<reference evidence="3 4" key="1">
    <citation type="journal article" date="2014" name="BMC Genomics">
        <title>Comparison of environmental and isolate Sulfobacillus genomes reveals diverse carbon, sulfur, nitrogen, and hydrogen metabolisms.</title>
        <authorList>
            <person name="Justice N.B."/>
            <person name="Norman A."/>
            <person name="Brown C.T."/>
            <person name="Singh A."/>
            <person name="Thomas B.C."/>
            <person name="Banfield J.F."/>
        </authorList>
    </citation>
    <scope>NUCLEOTIDE SEQUENCE [LARGE SCALE GENOMIC DNA]</scope>
    <source>
        <strain evidence="3">AMDSBA3</strain>
    </source>
</reference>
<evidence type="ECO:0000313" key="4">
    <source>
        <dbReference type="Proteomes" id="UP000241848"/>
    </source>
</evidence>
<gene>
    <name evidence="3" type="ORF">C7B45_12395</name>
</gene>
<comment type="caution">
    <text evidence="3">The sequence shown here is derived from an EMBL/GenBank/DDBJ whole genome shotgun (WGS) entry which is preliminary data.</text>
</comment>
<proteinExistence type="inferred from homology"/>
<dbReference type="PANTHER" id="PTHR42693:SF33">
    <property type="entry name" value="ARYLSULFATASE"/>
    <property type="match status" value="1"/>
</dbReference>
<organism evidence="3 4">
    <name type="scientific">Sulfobacillus acidophilus</name>
    <dbReference type="NCBI Taxonomy" id="53633"/>
    <lineage>
        <taxon>Bacteria</taxon>
        <taxon>Bacillati</taxon>
        <taxon>Bacillota</taxon>
        <taxon>Clostridia</taxon>
        <taxon>Eubacteriales</taxon>
        <taxon>Clostridiales Family XVII. Incertae Sedis</taxon>
        <taxon>Sulfobacillus</taxon>
    </lineage>
</organism>
<evidence type="ECO:0000259" key="2">
    <source>
        <dbReference type="Pfam" id="PF00884"/>
    </source>
</evidence>
<accession>A0A2T2WFK8</accession>